<dbReference type="PANTHER" id="PTHR36442">
    <property type="entry name" value="CYCLIC-DI-AMP PHOSPHODIESTERASE PGPH"/>
    <property type="match status" value="1"/>
</dbReference>
<dbReference type="InterPro" id="IPR003607">
    <property type="entry name" value="HD/PDEase_dom"/>
</dbReference>
<feature type="transmembrane region" description="Helical" evidence="1">
    <location>
        <begin position="28"/>
        <end position="46"/>
    </location>
</feature>
<sequence>MKQKIKDKGRKKPKIKRMFSYFSEHKKVGIVVLQIVFTLILFFTIIDNIEPKKVKVRVGDVSPYEIRATKDIEDKSATQRLKNEAMERIDPRFRVNPSVQMKMKNDIRVFFGLVKDVKAYDNMSNTKKANLLEEQSNIKLQPKYFNIAVRIDNKELNSLENAIYDIINQIMSAGIKEEELEYEMENVKSIFKTLDMSKEEKELGMVLIESTIEPNKFLDMEATQREKLEVAESVEPVIVKEDQIIVRKGDRIDANAYELIKDSGLLKEKEGYDLSTIIGTLIIILLVEFVIGLYLYHFNREVFTSSKLIILDIIIISIVLISEGVYSISPYIMPVSTAAMLITLIINPKLALIINAILAFLIGIILKVDESVVAMLLIGGSIGAFSVINASQRYNIFFNGLVVGIVNVLTIVSFGLVKKADILDTLIKSGYGILNGIFCAVLTIGTLPLWENVFQILTPLKLLELSNPNQPLLKKLLMEAPGTYHHSVLVGNLSEAAAEEVGANPLIARVGAYYHDIGKLKRPYLFKENQFGFENPHDKLNPSLSTLIITNHTKDGLAMAEEYDLPKEIKDIIIQHHGDTIVAYFYYKALKGENNENVKIEDFRYKGPKPQTKEAAIIMLADSVEAAVRSIKEPNKGKIEEMVRNIIKGKLEDGQLEECDLTLKDLNTIANIFCTVLLGIFHDRIEYPKLDINEVKGEIKGEI</sequence>
<dbReference type="Proteomes" id="UP000184389">
    <property type="component" value="Unassembled WGS sequence"/>
</dbReference>
<keyword evidence="4" id="KW-1185">Reference proteome</keyword>
<organism evidence="3 4">
    <name type="scientific">Sporanaerobacter acetigenes DSM 13106</name>
    <dbReference type="NCBI Taxonomy" id="1123281"/>
    <lineage>
        <taxon>Bacteria</taxon>
        <taxon>Bacillati</taxon>
        <taxon>Bacillota</taxon>
        <taxon>Tissierellia</taxon>
        <taxon>Tissierellales</taxon>
        <taxon>Sporanaerobacteraceae</taxon>
        <taxon>Sporanaerobacter</taxon>
    </lineage>
</organism>
<feature type="transmembrane region" description="Helical" evidence="1">
    <location>
        <begin position="372"/>
        <end position="390"/>
    </location>
</feature>
<dbReference type="InterPro" id="IPR011621">
    <property type="entry name" value="Metal-dep_PHydrolase_7TM_intra"/>
</dbReference>
<feature type="transmembrane region" description="Helical" evidence="1">
    <location>
        <begin position="338"/>
        <end position="365"/>
    </location>
</feature>
<evidence type="ECO:0000313" key="3">
    <source>
        <dbReference type="EMBL" id="SHH65367.1"/>
    </source>
</evidence>
<feature type="transmembrane region" description="Helical" evidence="1">
    <location>
        <begin position="308"/>
        <end position="332"/>
    </location>
</feature>
<keyword evidence="1" id="KW-0812">Transmembrane</keyword>
<dbReference type="InterPro" id="IPR006674">
    <property type="entry name" value="HD_domain"/>
</dbReference>
<dbReference type="SMART" id="SM00471">
    <property type="entry name" value="HDc"/>
    <property type="match status" value="1"/>
</dbReference>
<dbReference type="PROSITE" id="PS51831">
    <property type="entry name" value="HD"/>
    <property type="match status" value="1"/>
</dbReference>
<feature type="transmembrane region" description="Helical" evidence="1">
    <location>
        <begin position="429"/>
        <end position="450"/>
    </location>
</feature>
<name>A0A1M5UQR5_9FIRM</name>
<dbReference type="InterPro" id="IPR052722">
    <property type="entry name" value="PgpH_phosphodiesterase"/>
</dbReference>
<evidence type="ECO:0000259" key="2">
    <source>
        <dbReference type="PROSITE" id="PS51831"/>
    </source>
</evidence>
<proteinExistence type="predicted"/>
<dbReference type="NCBIfam" id="TIGR00277">
    <property type="entry name" value="HDIG"/>
    <property type="match status" value="1"/>
</dbReference>
<dbReference type="Gene3D" id="1.10.3210.10">
    <property type="entry name" value="Hypothetical protein af1432"/>
    <property type="match status" value="1"/>
</dbReference>
<dbReference type="PANTHER" id="PTHR36442:SF1">
    <property type="entry name" value="CYCLIC-DI-AMP PHOSPHODIESTERASE PGPH"/>
    <property type="match status" value="1"/>
</dbReference>
<dbReference type="EMBL" id="FQXR01000003">
    <property type="protein sequence ID" value="SHH65367.1"/>
    <property type="molecule type" value="Genomic_DNA"/>
</dbReference>
<dbReference type="InterPro" id="IPR011624">
    <property type="entry name" value="Metal-dep_PHydrolase_7TM_extra"/>
</dbReference>
<evidence type="ECO:0000313" key="4">
    <source>
        <dbReference type="Proteomes" id="UP000184389"/>
    </source>
</evidence>
<dbReference type="CDD" id="cd00077">
    <property type="entry name" value="HDc"/>
    <property type="match status" value="1"/>
</dbReference>
<dbReference type="AlphaFoldDB" id="A0A1M5UQR5"/>
<gene>
    <name evidence="3" type="ORF">SAMN02745180_00735</name>
</gene>
<evidence type="ECO:0000256" key="1">
    <source>
        <dbReference type="SAM" id="Phobius"/>
    </source>
</evidence>
<accession>A0A1M5UQR5</accession>
<feature type="domain" description="HD" evidence="2">
    <location>
        <begin position="483"/>
        <end position="627"/>
    </location>
</feature>
<dbReference type="Pfam" id="PF01966">
    <property type="entry name" value="HD"/>
    <property type="match status" value="1"/>
</dbReference>
<keyword evidence="1" id="KW-0472">Membrane</keyword>
<dbReference type="STRING" id="1123281.SAMN02745180_00735"/>
<dbReference type="Pfam" id="PF07698">
    <property type="entry name" value="7TM-7TMR_HD"/>
    <property type="match status" value="1"/>
</dbReference>
<feature type="transmembrane region" description="Helical" evidence="1">
    <location>
        <begin position="277"/>
        <end position="296"/>
    </location>
</feature>
<dbReference type="InterPro" id="IPR006675">
    <property type="entry name" value="HDIG_dom"/>
</dbReference>
<reference evidence="3 4" key="1">
    <citation type="submission" date="2016-11" db="EMBL/GenBank/DDBJ databases">
        <authorList>
            <person name="Jaros S."/>
            <person name="Januszkiewicz K."/>
            <person name="Wedrychowicz H."/>
        </authorList>
    </citation>
    <scope>NUCLEOTIDE SEQUENCE [LARGE SCALE GENOMIC DNA]</scope>
    <source>
        <strain evidence="3 4">DSM 13106</strain>
    </source>
</reference>
<protein>
    <recommendedName>
        <fullName evidence="2">HD domain-containing protein</fullName>
    </recommendedName>
</protein>
<dbReference type="SUPFAM" id="SSF109604">
    <property type="entry name" value="HD-domain/PDEase-like"/>
    <property type="match status" value="1"/>
</dbReference>
<feature type="transmembrane region" description="Helical" evidence="1">
    <location>
        <begin position="396"/>
        <end position="417"/>
    </location>
</feature>
<keyword evidence="1" id="KW-1133">Transmembrane helix</keyword>
<dbReference type="Pfam" id="PF07697">
    <property type="entry name" value="7TMR-HDED"/>
    <property type="match status" value="1"/>
</dbReference>